<dbReference type="Proteomes" id="UP000790377">
    <property type="component" value="Unassembled WGS sequence"/>
</dbReference>
<reference evidence="1" key="1">
    <citation type="journal article" date="2021" name="New Phytol.">
        <title>Evolutionary innovations through gain and loss of genes in the ectomycorrhizal Boletales.</title>
        <authorList>
            <person name="Wu G."/>
            <person name="Miyauchi S."/>
            <person name="Morin E."/>
            <person name="Kuo A."/>
            <person name="Drula E."/>
            <person name="Varga T."/>
            <person name="Kohler A."/>
            <person name="Feng B."/>
            <person name="Cao Y."/>
            <person name="Lipzen A."/>
            <person name="Daum C."/>
            <person name="Hundley H."/>
            <person name="Pangilinan J."/>
            <person name="Johnson J."/>
            <person name="Barry K."/>
            <person name="LaButti K."/>
            <person name="Ng V."/>
            <person name="Ahrendt S."/>
            <person name="Min B."/>
            <person name="Choi I.G."/>
            <person name="Park H."/>
            <person name="Plett J.M."/>
            <person name="Magnuson J."/>
            <person name="Spatafora J.W."/>
            <person name="Nagy L.G."/>
            <person name="Henrissat B."/>
            <person name="Grigoriev I.V."/>
            <person name="Yang Z.L."/>
            <person name="Xu J."/>
            <person name="Martin F.M."/>
        </authorList>
    </citation>
    <scope>NUCLEOTIDE SEQUENCE</scope>
    <source>
        <strain evidence="1">ATCC 28755</strain>
    </source>
</reference>
<proteinExistence type="predicted"/>
<evidence type="ECO:0000313" key="1">
    <source>
        <dbReference type="EMBL" id="KAH7906028.1"/>
    </source>
</evidence>
<evidence type="ECO:0000313" key="2">
    <source>
        <dbReference type="Proteomes" id="UP000790377"/>
    </source>
</evidence>
<organism evidence="1 2">
    <name type="scientific">Hygrophoropsis aurantiaca</name>
    <dbReference type="NCBI Taxonomy" id="72124"/>
    <lineage>
        <taxon>Eukaryota</taxon>
        <taxon>Fungi</taxon>
        <taxon>Dikarya</taxon>
        <taxon>Basidiomycota</taxon>
        <taxon>Agaricomycotina</taxon>
        <taxon>Agaricomycetes</taxon>
        <taxon>Agaricomycetidae</taxon>
        <taxon>Boletales</taxon>
        <taxon>Coniophorineae</taxon>
        <taxon>Hygrophoropsidaceae</taxon>
        <taxon>Hygrophoropsis</taxon>
    </lineage>
</organism>
<accession>A0ACB8A096</accession>
<comment type="caution">
    <text evidence="1">The sequence shown here is derived from an EMBL/GenBank/DDBJ whole genome shotgun (WGS) entry which is preliminary data.</text>
</comment>
<sequence length="282" mass="31567">MNPRCYSSLRALSFWSTSGPTDQAQEWAARDNAIRASSNSSYSDAGISFMVSASSPNDQCERSCCVHDSKSSALMALTARNDTEALLAAQAFPTALRAKRQAQPQGDYILTHASAFGYYSSLVNNMATHRTRHILIILANHQYYSERTSRFLANSTTIRISREHDQIHDLRRPTARLLVCLVRVRAVPDLRFRCCAEQTHHWQARNDHGRDQGHFFGCVGRTHEQRRDALIPPSPITQCISHRPDGIAISPIDVGVIVWVATTQHPDVAGSWIQQISRAFPE</sequence>
<keyword evidence="2" id="KW-1185">Reference proteome</keyword>
<gene>
    <name evidence="1" type="ORF">BJ138DRAFT_1183339</name>
</gene>
<protein>
    <submittedName>
        <fullName evidence="1">Uncharacterized protein</fullName>
    </submittedName>
</protein>
<dbReference type="EMBL" id="MU268082">
    <property type="protein sequence ID" value="KAH7906028.1"/>
    <property type="molecule type" value="Genomic_DNA"/>
</dbReference>
<name>A0ACB8A096_9AGAM</name>